<dbReference type="SUPFAM" id="SSF52058">
    <property type="entry name" value="L domain-like"/>
    <property type="match status" value="1"/>
</dbReference>
<dbReference type="AlphaFoldDB" id="A0A2P6N3B5"/>
<feature type="transmembrane region" description="Helical" evidence="11">
    <location>
        <begin position="703"/>
        <end position="727"/>
    </location>
</feature>
<dbReference type="SUPFAM" id="SSF56112">
    <property type="entry name" value="Protein kinase-like (PK-like)"/>
    <property type="match status" value="1"/>
</dbReference>
<dbReference type="PANTHER" id="PTHR48056:SF81">
    <property type="entry name" value="RECEPTOR PROTEIN-TYROSINE KINASE CEPR1"/>
    <property type="match status" value="1"/>
</dbReference>
<dbReference type="GO" id="GO:0005524">
    <property type="term" value="F:ATP binding"/>
    <property type="evidence" value="ECO:0007669"/>
    <property type="project" value="UniProtKB-KW"/>
</dbReference>
<dbReference type="PANTHER" id="PTHR48056">
    <property type="entry name" value="LRR RECEPTOR-LIKE SERINE/THREONINE-PROTEIN KINASE-RELATED"/>
    <property type="match status" value="1"/>
</dbReference>
<evidence type="ECO:0000256" key="6">
    <source>
        <dbReference type="ARBA" id="ARBA00022840"/>
    </source>
</evidence>
<dbReference type="InterPro" id="IPR003591">
    <property type="entry name" value="Leu-rich_rpt_typical-subtyp"/>
</dbReference>
<dbReference type="InterPro" id="IPR001611">
    <property type="entry name" value="Leu-rich_rpt"/>
</dbReference>
<keyword evidence="8 11" id="KW-0472">Membrane</keyword>
<sequence>MLAVLKTTGPAAFGVDKSSSAHLNNLRIAGGGPSEAALISQPCTFIDPKGYLSINCDVSNTTVTSLALQGLNGNLSSDIGVFCLSRVDLISAGLLTNLTSLTIMNSVKGPLPASLRFLTRLQQLTITGNQIDSAVPDLSTIRNLTVIDLSNNGFTGDVPSYWCDQVQPSKINIQYNQFTGNISFINKCSAIQWFRVGWNPLSGEMPASLFNSSMTDVDVGNTQMTFPSVPPFFSGPSNLYSLSLRNMGITTIPSWLAQRLTNLQQFYLDGNQISSLPSNFGTSLQNCTYIDLGTNLVPTSDLPMLFGMKNLVQLILNRNRFNGTIGQISQTSNVQLLDLSLNSLSGDLSFLQMMVNLRDLNLRKAFRPSNQEKREIPSFIESLSQLTYIRASGCNITGSIPNSFVRLNRLQTLDLSDNDLSGSIPSFLNALNFPSLTSIDLSSNSFTLIDENGLSGFSSACSVLDNPLSCFTSLNHSSCSIPQYTTCSLELLHDERTLISSYDAQSILKRYSSSNQNVEVIAVVMTALLRTTKTFTYTSNSASISLQTYNLSVNVSAVIENIIEGQNSSVSLPVSTVTGYGQVSVALSSVDSTPLLSIYDQSIVIGVQVYDGNGREIEIGGVTEKINITMGYIDDISLSNQTVCQWWKEADKIWSREGCDLYLDEARLAVCQCNHLTNFSIGLITANTRAILANEGGIQTRTLIIIICCAAGGSIVILSAIILLFIIQKRRGTKSETMFDLSAGGEEMKGRVKMEGKEREEEGIETWKAECDGVTAVCVMKAVNARGKAELTREAAMLQRQHHPMIVMYLGQDSAEGYIVTEWMNAGTLREYGRRETPDLHVLLKIGEDVAKGMTYIHEQGLVHTHLTANSVYLNAIGGEVTAKIANMRHAVTEGDRAEQRQMGPHTAPEVGREGVYKKASDVYSYGLLLWSMVEQEDISEKTGRYLAARESSVMMTKSWDTGVKALVLDCTQTEDRPRFLDIAKKLRMRRQASSVSTKRGEKSRNDGEDARSYEAYGVIQ</sequence>
<dbReference type="InterPro" id="IPR000203">
    <property type="entry name" value="GPS"/>
</dbReference>
<keyword evidence="15" id="KW-1185">Reference proteome</keyword>
<dbReference type="InterPro" id="IPR011009">
    <property type="entry name" value="Kinase-like_dom_sf"/>
</dbReference>
<protein>
    <submittedName>
        <fullName evidence="14">Putative LRR receptor-like serine/threonine-protein kinase</fullName>
    </submittedName>
</protein>
<keyword evidence="14" id="KW-0675">Receptor</keyword>
<dbReference type="Pfam" id="PF07714">
    <property type="entry name" value="PK_Tyr_Ser-Thr"/>
    <property type="match status" value="1"/>
</dbReference>
<dbReference type="PROSITE" id="PS50221">
    <property type="entry name" value="GAIN_B"/>
    <property type="match status" value="1"/>
</dbReference>
<keyword evidence="4" id="KW-0677">Repeat</keyword>
<dbReference type="InterPro" id="IPR046338">
    <property type="entry name" value="GAIN_dom_sf"/>
</dbReference>
<dbReference type="Gene3D" id="3.80.10.10">
    <property type="entry name" value="Ribonuclease Inhibitor"/>
    <property type="match status" value="3"/>
</dbReference>
<dbReference type="Gene3D" id="1.10.510.10">
    <property type="entry name" value="Transferase(Phosphotransferase) domain 1"/>
    <property type="match status" value="1"/>
</dbReference>
<reference evidence="14 15" key="1">
    <citation type="journal article" date="2018" name="Genome Biol. Evol.">
        <title>Multiple Roots of Fruiting Body Formation in Amoebozoa.</title>
        <authorList>
            <person name="Hillmann F."/>
            <person name="Forbes G."/>
            <person name="Novohradska S."/>
            <person name="Ferling I."/>
            <person name="Riege K."/>
            <person name="Groth M."/>
            <person name="Westermann M."/>
            <person name="Marz M."/>
            <person name="Spaller T."/>
            <person name="Winckler T."/>
            <person name="Schaap P."/>
            <person name="Glockner G."/>
        </authorList>
    </citation>
    <scope>NUCLEOTIDE SEQUENCE [LARGE SCALE GENOMIC DNA]</scope>
    <source>
        <strain evidence="14 15">Jena</strain>
    </source>
</reference>
<evidence type="ECO:0000256" key="8">
    <source>
        <dbReference type="ARBA" id="ARBA00023136"/>
    </source>
</evidence>
<comment type="subcellular location">
    <subcellularLocation>
        <location evidence="1">Membrane</location>
    </subcellularLocation>
</comment>
<keyword evidence="3 11" id="KW-0812">Transmembrane</keyword>
<dbReference type="InterPro" id="IPR057244">
    <property type="entry name" value="GAIN_B"/>
</dbReference>
<dbReference type="EMBL" id="MDYQ01000222">
    <property type="protein sequence ID" value="PRP78449.1"/>
    <property type="molecule type" value="Genomic_DNA"/>
</dbReference>
<keyword evidence="2" id="KW-0433">Leucine-rich repeat</keyword>
<dbReference type="SMART" id="SM00303">
    <property type="entry name" value="GPS"/>
    <property type="match status" value="1"/>
</dbReference>
<evidence type="ECO:0000259" key="13">
    <source>
        <dbReference type="PROSITE" id="PS50221"/>
    </source>
</evidence>
<proteinExistence type="predicted"/>
<evidence type="ECO:0000256" key="11">
    <source>
        <dbReference type="SAM" id="Phobius"/>
    </source>
</evidence>
<evidence type="ECO:0000313" key="15">
    <source>
        <dbReference type="Proteomes" id="UP000241769"/>
    </source>
</evidence>
<keyword evidence="14" id="KW-0808">Transferase</keyword>
<feature type="region of interest" description="Disordered" evidence="10">
    <location>
        <begin position="992"/>
        <end position="1012"/>
    </location>
</feature>
<dbReference type="PROSITE" id="PS50011">
    <property type="entry name" value="PROTEIN_KINASE_DOM"/>
    <property type="match status" value="1"/>
</dbReference>
<keyword evidence="7 11" id="KW-1133">Transmembrane helix</keyword>
<feature type="compositionally biased region" description="Basic and acidic residues" evidence="10">
    <location>
        <begin position="999"/>
        <end position="1012"/>
    </location>
</feature>
<feature type="domain" description="Protein kinase" evidence="12">
    <location>
        <begin position="738"/>
        <end position="1021"/>
    </location>
</feature>
<keyword evidence="6" id="KW-0067">ATP-binding</keyword>
<evidence type="ECO:0000313" key="14">
    <source>
        <dbReference type="EMBL" id="PRP78449.1"/>
    </source>
</evidence>
<evidence type="ECO:0000256" key="5">
    <source>
        <dbReference type="ARBA" id="ARBA00022741"/>
    </source>
</evidence>
<organism evidence="14 15">
    <name type="scientific">Planoprotostelium fungivorum</name>
    <dbReference type="NCBI Taxonomy" id="1890364"/>
    <lineage>
        <taxon>Eukaryota</taxon>
        <taxon>Amoebozoa</taxon>
        <taxon>Evosea</taxon>
        <taxon>Variosea</taxon>
        <taxon>Cavosteliida</taxon>
        <taxon>Cavosteliaceae</taxon>
        <taxon>Planoprotostelium</taxon>
    </lineage>
</organism>
<dbReference type="InterPro" id="IPR001245">
    <property type="entry name" value="Ser-Thr/Tyr_kinase_cat_dom"/>
</dbReference>
<evidence type="ECO:0000256" key="2">
    <source>
        <dbReference type="ARBA" id="ARBA00022614"/>
    </source>
</evidence>
<dbReference type="SMART" id="SM00369">
    <property type="entry name" value="LRR_TYP"/>
    <property type="match status" value="4"/>
</dbReference>
<evidence type="ECO:0000256" key="4">
    <source>
        <dbReference type="ARBA" id="ARBA00022737"/>
    </source>
</evidence>
<evidence type="ECO:0000259" key="12">
    <source>
        <dbReference type="PROSITE" id="PS50011"/>
    </source>
</evidence>
<dbReference type="GO" id="GO:0004672">
    <property type="term" value="F:protein kinase activity"/>
    <property type="evidence" value="ECO:0007669"/>
    <property type="project" value="InterPro"/>
</dbReference>
<accession>A0A2P6N3B5</accession>
<evidence type="ECO:0000256" key="1">
    <source>
        <dbReference type="ARBA" id="ARBA00004370"/>
    </source>
</evidence>
<dbReference type="GO" id="GO:0016020">
    <property type="term" value="C:membrane"/>
    <property type="evidence" value="ECO:0007669"/>
    <property type="project" value="UniProtKB-SubCell"/>
</dbReference>
<dbReference type="Pfam" id="PF00560">
    <property type="entry name" value="LRR_1"/>
    <property type="match status" value="3"/>
</dbReference>
<dbReference type="InterPro" id="IPR032675">
    <property type="entry name" value="LRR_dom_sf"/>
</dbReference>
<evidence type="ECO:0000256" key="10">
    <source>
        <dbReference type="SAM" id="MobiDB-lite"/>
    </source>
</evidence>
<dbReference type="SUPFAM" id="SSF52047">
    <property type="entry name" value="RNI-like"/>
    <property type="match status" value="1"/>
</dbReference>
<evidence type="ECO:0000256" key="7">
    <source>
        <dbReference type="ARBA" id="ARBA00022989"/>
    </source>
</evidence>
<dbReference type="OrthoDB" id="26095at2759"/>
<keyword evidence="14" id="KW-0418">Kinase</keyword>
<evidence type="ECO:0000256" key="9">
    <source>
        <dbReference type="ARBA" id="ARBA00023157"/>
    </source>
</evidence>
<dbReference type="Gene3D" id="2.60.220.50">
    <property type="match status" value="1"/>
</dbReference>
<dbReference type="InterPro" id="IPR000719">
    <property type="entry name" value="Prot_kinase_dom"/>
</dbReference>
<keyword evidence="9" id="KW-1015">Disulfide bond</keyword>
<name>A0A2P6N3B5_9EUKA</name>
<keyword evidence="5" id="KW-0547">Nucleotide-binding</keyword>
<feature type="domain" description="GAIN-B" evidence="13">
    <location>
        <begin position="540"/>
        <end position="691"/>
    </location>
</feature>
<dbReference type="Proteomes" id="UP000241769">
    <property type="component" value="Unassembled WGS sequence"/>
</dbReference>
<comment type="caution">
    <text evidence="14">The sequence shown here is derived from an EMBL/GenBank/DDBJ whole genome shotgun (WGS) entry which is preliminary data.</text>
</comment>
<dbReference type="PROSITE" id="PS51450">
    <property type="entry name" value="LRR"/>
    <property type="match status" value="2"/>
</dbReference>
<dbReference type="Pfam" id="PF01825">
    <property type="entry name" value="GPS"/>
    <property type="match status" value="1"/>
</dbReference>
<gene>
    <name evidence="14" type="ORF">PROFUN_13682</name>
</gene>
<dbReference type="InParanoid" id="A0A2P6N3B5"/>
<evidence type="ECO:0000256" key="3">
    <source>
        <dbReference type="ARBA" id="ARBA00022692"/>
    </source>
</evidence>
<dbReference type="InterPro" id="IPR050647">
    <property type="entry name" value="Plant_LRR-RLKs"/>
</dbReference>